<dbReference type="Proteomes" id="UP000292927">
    <property type="component" value="Unassembled WGS sequence"/>
</dbReference>
<comment type="similarity">
    <text evidence="1">Belongs to the glycosyltransferase 2 family.</text>
</comment>
<keyword evidence="4" id="KW-0472">Membrane</keyword>
<name>A0A4Q7NZW1_9FIRM</name>
<evidence type="ECO:0000256" key="2">
    <source>
        <dbReference type="ARBA" id="ARBA00022676"/>
    </source>
</evidence>
<gene>
    <name evidence="5" type="ORF">EV209_2800</name>
</gene>
<evidence type="ECO:0000313" key="6">
    <source>
        <dbReference type="Proteomes" id="UP000292927"/>
    </source>
</evidence>
<feature type="transmembrane region" description="Helical" evidence="4">
    <location>
        <begin position="301"/>
        <end position="327"/>
    </location>
</feature>
<dbReference type="CDD" id="cd06438">
    <property type="entry name" value="EpsO_like"/>
    <property type="match status" value="1"/>
</dbReference>
<keyword evidence="3 5" id="KW-0808">Transferase</keyword>
<keyword evidence="6" id="KW-1185">Reference proteome</keyword>
<dbReference type="SUPFAM" id="SSF53448">
    <property type="entry name" value="Nucleotide-diphospho-sugar transferases"/>
    <property type="match status" value="1"/>
</dbReference>
<feature type="transmembrane region" description="Helical" evidence="4">
    <location>
        <begin position="378"/>
        <end position="399"/>
    </location>
</feature>
<accession>A0A4Q7NZW1</accession>
<keyword evidence="4" id="KW-1133">Transmembrane helix</keyword>
<keyword evidence="2" id="KW-0328">Glycosyltransferase</keyword>
<evidence type="ECO:0000256" key="3">
    <source>
        <dbReference type="ARBA" id="ARBA00022679"/>
    </source>
</evidence>
<dbReference type="AlphaFoldDB" id="A0A4Q7NZW1"/>
<feature type="transmembrane region" description="Helical" evidence="4">
    <location>
        <begin position="339"/>
        <end position="366"/>
    </location>
</feature>
<reference evidence="5 6" key="1">
    <citation type="submission" date="2019-02" db="EMBL/GenBank/DDBJ databases">
        <title>Genomic Encyclopedia of Type Strains, Phase IV (KMG-IV): sequencing the most valuable type-strain genomes for metagenomic binning, comparative biology and taxonomic classification.</title>
        <authorList>
            <person name="Goeker M."/>
        </authorList>
    </citation>
    <scope>NUCLEOTIDE SEQUENCE [LARGE SCALE GENOMIC DNA]</scope>
    <source>
        <strain evidence="5 6">DSM 29486</strain>
    </source>
</reference>
<feature type="transmembrane region" description="Helical" evidence="4">
    <location>
        <begin position="12"/>
        <end position="32"/>
    </location>
</feature>
<protein>
    <submittedName>
        <fullName evidence="5">Cellulose synthase/poly-beta-1,6-N-acetylglucosamine synthase-like glycosyltransferase</fullName>
    </submittedName>
</protein>
<dbReference type="PANTHER" id="PTHR43630">
    <property type="entry name" value="POLY-BETA-1,6-N-ACETYL-D-GLUCOSAMINE SYNTHASE"/>
    <property type="match status" value="1"/>
</dbReference>
<organism evidence="5 6">
    <name type="scientific">Cuneatibacter caecimuris</name>
    <dbReference type="NCBI Taxonomy" id="1796618"/>
    <lineage>
        <taxon>Bacteria</taxon>
        <taxon>Bacillati</taxon>
        <taxon>Bacillota</taxon>
        <taxon>Clostridia</taxon>
        <taxon>Lachnospirales</taxon>
        <taxon>Lachnospiraceae</taxon>
        <taxon>Cuneatibacter</taxon>
    </lineage>
</organism>
<dbReference type="EMBL" id="SGXF01000006">
    <property type="protein sequence ID" value="RZS93051.1"/>
    <property type="molecule type" value="Genomic_DNA"/>
</dbReference>
<dbReference type="Gene3D" id="3.90.550.10">
    <property type="entry name" value="Spore Coat Polysaccharide Biosynthesis Protein SpsA, Chain A"/>
    <property type="match status" value="1"/>
</dbReference>
<evidence type="ECO:0000313" key="5">
    <source>
        <dbReference type="EMBL" id="RZS93051.1"/>
    </source>
</evidence>
<dbReference type="Pfam" id="PF13641">
    <property type="entry name" value="Glyco_tranf_2_3"/>
    <property type="match status" value="1"/>
</dbReference>
<dbReference type="RefSeq" id="WP_130436043.1">
    <property type="nucleotide sequence ID" value="NZ_SGXF01000006.1"/>
</dbReference>
<keyword evidence="4" id="KW-0812">Transmembrane</keyword>
<comment type="caution">
    <text evidence="5">The sequence shown here is derived from an EMBL/GenBank/DDBJ whole genome shotgun (WGS) entry which is preliminary data.</text>
</comment>
<dbReference type="InterPro" id="IPR029044">
    <property type="entry name" value="Nucleotide-diphossugar_trans"/>
</dbReference>
<dbReference type="PANTHER" id="PTHR43630:SF1">
    <property type="entry name" value="POLY-BETA-1,6-N-ACETYL-D-GLUCOSAMINE SYNTHASE"/>
    <property type="match status" value="1"/>
</dbReference>
<proteinExistence type="inferred from homology"/>
<evidence type="ECO:0000256" key="4">
    <source>
        <dbReference type="SAM" id="Phobius"/>
    </source>
</evidence>
<sequence>MEFIMDNLGAVLGILFSIIYFYQLVYILVGLFQKPVEFQAGTNHRYGVLISARNEENVIANLIESIQSQKYPRELVDIFVVADNCTDATAEAARRAGAIVYERFDQSLVGKGYALNYLLHQIDREYILDTYEGFFVFDADNLLDENFIAEMNKVFDSGYDILTGYRNSKNIGDNWISSGYGLWFLREARFVNQARMQLGTSCHVSGTGFLVRTTVLKENGGWKHHLLTEDIEFTVDQVIHGACIGYCKNAILYDEQPTTFAASWRQRIRWSKGFYQVFFHYGKQLLAGIFKPGGFACYDMFILLFPGIAMSLGGAAGAVLSLGLMLLDQGVGMWLLHSISQMLLITCIDTYVGFFALGALTTAAEWKQIHCSTRKKILYLFTFPIFMASYVPISIVAMFSKVTWKPIPHTVVKKVADIQRI</sequence>
<dbReference type="OrthoDB" id="9797391at2"/>
<evidence type="ECO:0000256" key="1">
    <source>
        <dbReference type="ARBA" id="ARBA00006739"/>
    </source>
</evidence>
<dbReference type="GO" id="GO:0016757">
    <property type="term" value="F:glycosyltransferase activity"/>
    <property type="evidence" value="ECO:0007669"/>
    <property type="project" value="UniProtKB-KW"/>
</dbReference>